<dbReference type="PANTHER" id="PTHR47506:SF7">
    <property type="entry name" value="TRANSCRIPTIONAL REGULATORY PROTEIN"/>
    <property type="match status" value="1"/>
</dbReference>
<accession>A0A0A2VTU2</accession>
<dbReference type="InterPro" id="IPR009057">
    <property type="entry name" value="Homeodomain-like_sf"/>
</dbReference>
<evidence type="ECO:0000256" key="1">
    <source>
        <dbReference type="ARBA" id="ARBA00023015"/>
    </source>
</evidence>
<sequence>MPIATPGARDRILHTAHDLFYRDGIRATGIDRIIKEACVTKVTFYRHFPAKDDLIRAFLDYRHQRWMAWFGRTLEAQIGERKGLAEALAATLQNWFDDEAFRGCAFINSAVEMAEALPETLPIARAHKQAMVQCLAGYLPDNAGGRRLAEMLALVIDGAIVKAQRDGDGEEALLLLRAWLALLPAAEMAQMRIQAVQPGADDFAAQIAQRRKQRGPQNGAADIQRDKQLWRQLAGADDNRPDDAKPGLCFGHFLLMLFKPSQQGTAEMPADQEQNLIANHAAKRDRQHHQWEGQKPLMRGHAA</sequence>
<evidence type="ECO:0000313" key="6">
    <source>
        <dbReference type="EMBL" id="KGQ11341.1"/>
    </source>
</evidence>
<reference evidence="6 7" key="1">
    <citation type="submission" date="2012-10" db="EMBL/GenBank/DDBJ databases">
        <title>Genome sequencing and analysis of entomopathogenic fungi Beauveria bassiana D1-5.</title>
        <authorList>
            <person name="Li Q."/>
            <person name="Wang L."/>
            <person name="Zhang Z."/>
            <person name="Wang Q."/>
            <person name="Ren J."/>
            <person name="Wang M."/>
            <person name="Xu W."/>
            <person name="Wang J."/>
            <person name="Lu Y."/>
            <person name="Du Q."/>
            <person name="Sun Z."/>
        </authorList>
    </citation>
    <scope>NUCLEOTIDE SEQUENCE [LARGE SCALE GENOMIC DNA]</scope>
    <source>
        <strain evidence="6 7">D1-5</strain>
    </source>
</reference>
<dbReference type="PANTHER" id="PTHR47506">
    <property type="entry name" value="TRANSCRIPTIONAL REGULATORY PROTEIN"/>
    <property type="match status" value="1"/>
</dbReference>
<dbReference type="AlphaFoldDB" id="A0A0A2VTU2"/>
<feature type="domain" description="HTH tetR-type" evidence="5">
    <location>
        <begin position="6"/>
        <end position="66"/>
    </location>
</feature>
<keyword evidence="3" id="KW-0804">Transcription</keyword>
<evidence type="ECO:0000313" key="7">
    <source>
        <dbReference type="Proteomes" id="UP000030106"/>
    </source>
</evidence>
<evidence type="ECO:0000259" key="5">
    <source>
        <dbReference type="PROSITE" id="PS50977"/>
    </source>
</evidence>
<dbReference type="SUPFAM" id="SSF48498">
    <property type="entry name" value="Tetracyclin repressor-like, C-terminal domain"/>
    <property type="match status" value="1"/>
</dbReference>
<dbReference type="PROSITE" id="PS50977">
    <property type="entry name" value="HTH_TETR_2"/>
    <property type="match status" value="1"/>
</dbReference>
<feature type="compositionally biased region" description="Basic and acidic residues" evidence="4">
    <location>
        <begin position="282"/>
        <end position="292"/>
    </location>
</feature>
<dbReference type="Proteomes" id="UP000030106">
    <property type="component" value="Unassembled WGS sequence"/>
</dbReference>
<dbReference type="Gene3D" id="1.10.357.10">
    <property type="entry name" value="Tetracycline Repressor, domain 2"/>
    <property type="match status" value="1"/>
</dbReference>
<evidence type="ECO:0000256" key="4">
    <source>
        <dbReference type="SAM" id="MobiDB-lite"/>
    </source>
</evidence>
<dbReference type="EMBL" id="ANFO01000226">
    <property type="protein sequence ID" value="KGQ11341.1"/>
    <property type="molecule type" value="Genomic_DNA"/>
</dbReference>
<dbReference type="HOGENOM" id="CLU_918230_0_0_1"/>
<evidence type="ECO:0000256" key="3">
    <source>
        <dbReference type="ARBA" id="ARBA00023163"/>
    </source>
</evidence>
<gene>
    <name evidence="6" type="ORF">BBAD15_g2937</name>
</gene>
<protein>
    <submittedName>
        <fullName evidence="6">Putative HTH-type transcriptional regulator ycfQ</fullName>
    </submittedName>
</protein>
<comment type="caution">
    <text evidence="6">The sequence shown here is derived from an EMBL/GenBank/DDBJ whole genome shotgun (WGS) entry which is preliminary data.</text>
</comment>
<keyword evidence="2" id="KW-0238">DNA-binding</keyword>
<dbReference type="PRINTS" id="PR00455">
    <property type="entry name" value="HTHTETR"/>
</dbReference>
<dbReference type="GO" id="GO:0003677">
    <property type="term" value="F:DNA binding"/>
    <property type="evidence" value="ECO:0007669"/>
    <property type="project" value="UniProtKB-KW"/>
</dbReference>
<feature type="region of interest" description="Disordered" evidence="4">
    <location>
        <begin position="282"/>
        <end position="303"/>
    </location>
</feature>
<keyword evidence="1" id="KW-0805">Transcription regulation</keyword>
<organism evidence="6 7">
    <name type="scientific">Beauveria bassiana D1-5</name>
    <dbReference type="NCBI Taxonomy" id="1245745"/>
    <lineage>
        <taxon>Eukaryota</taxon>
        <taxon>Fungi</taxon>
        <taxon>Dikarya</taxon>
        <taxon>Ascomycota</taxon>
        <taxon>Pezizomycotina</taxon>
        <taxon>Sordariomycetes</taxon>
        <taxon>Hypocreomycetidae</taxon>
        <taxon>Hypocreales</taxon>
        <taxon>Cordycipitaceae</taxon>
        <taxon>Beauveria</taxon>
    </lineage>
</organism>
<dbReference type="InterPro" id="IPR036271">
    <property type="entry name" value="Tet_transcr_reg_TetR-rel_C_sf"/>
</dbReference>
<dbReference type="Pfam" id="PF00440">
    <property type="entry name" value="TetR_N"/>
    <property type="match status" value="1"/>
</dbReference>
<evidence type="ECO:0000256" key="2">
    <source>
        <dbReference type="ARBA" id="ARBA00023125"/>
    </source>
</evidence>
<dbReference type="SUPFAM" id="SSF46689">
    <property type="entry name" value="Homeodomain-like"/>
    <property type="match status" value="1"/>
</dbReference>
<dbReference type="InterPro" id="IPR001647">
    <property type="entry name" value="HTH_TetR"/>
</dbReference>
<proteinExistence type="predicted"/>
<name>A0A0A2VTU2_BEABA</name>